<evidence type="ECO:0000313" key="4">
    <source>
        <dbReference type="Proteomes" id="UP000288429"/>
    </source>
</evidence>
<sequence length="364" mass="42131">MAPFPSKLVTAYPPWCEDVDGKDPEATPKPFALTLPHVIRRNTQLYKAIGEMDDLTDNALKERLIPLCREMQEHQENDEEQVHGLSKALVAKYGECSIRVIRRTWDLYLALTTTAEIPGDDPGIFDQTEWLSAIRRVVLSQMHIRLLRDQLDSAIAAYKYKEEGLNSSYVTDVLVQEQSDRIKRAEKEREVFQAMHNELTQENLEEMPAYKSTAMGEAPLSALRRCIHTCQTFHQTLRDRGEEVIENDEEEIKWLYQAKQLWHIAGRAAMTWAPRRHGEIQGVLTVYCEGLLARRRREGYDLDNELRAQLQAILGDTRYENNHMAFDDSFSEPEEEEEEEEDEEEDDDEEDEDSAEGKGKEKID</sequence>
<evidence type="ECO:0000313" key="3">
    <source>
        <dbReference type="EMBL" id="RSL99142.1"/>
    </source>
</evidence>
<organism evidence="3 4">
    <name type="scientific">Fusarium ambrosium</name>
    <dbReference type="NCBI Taxonomy" id="131363"/>
    <lineage>
        <taxon>Eukaryota</taxon>
        <taxon>Fungi</taxon>
        <taxon>Dikarya</taxon>
        <taxon>Ascomycota</taxon>
        <taxon>Pezizomycotina</taxon>
        <taxon>Sordariomycetes</taxon>
        <taxon>Hypocreomycetidae</taxon>
        <taxon>Hypocreales</taxon>
        <taxon>Nectriaceae</taxon>
        <taxon>Fusarium</taxon>
        <taxon>Fusarium solani species complex</taxon>
    </lineage>
</organism>
<protein>
    <submittedName>
        <fullName evidence="3">Uncharacterized protein</fullName>
    </submittedName>
</protein>
<evidence type="ECO:0000256" key="1">
    <source>
        <dbReference type="SAM" id="Coils"/>
    </source>
</evidence>
<name>A0A428TAS3_9HYPO</name>
<keyword evidence="1" id="KW-0175">Coiled coil</keyword>
<feature type="region of interest" description="Disordered" evidence="2">
    <location>
        <begin position="323"/>
        <end position="364"/>
    </location>
</feature>
<feature type="compositionally biased region" description="Basic and acidic residues" evidence="2">
    <location>
        <begin position="355"/>
        <end position="364"/>
    </location>
</feature>
<keyword evidence="4" id="KW-1185">Reference proteome</keyword>
<dbReference type="Proteomes" id="UP000288429">
    <property type="component" value="Unassembled WGS sequence"/>
</dbReference>
<evidence type="ECO:0000256" key="2">
    <source>
        <dbReference type="SAM" id="MobiDB-lite"/>
    </source>
</evidence>
<dbReference type="AlphaFoldDB" id="A0A428TAS3"/>
<dbReference type="EMBL" id="NIZV01000226">
    <property type="protein sequence ID" value="RSL99142.1"/>
    <property type="molecule type" value="Genomic_DNA"/>
</dbReference>
<feature type="coiled-coil region" evidence="1">
    <location>
        <begin position="175"/>
        <end position="202"/>
    </location>
</feature>
<feature type="compositionally biased region" description="Acidic residues" evidence="2">
    <location>
        <begin position="329"/>
        <end position="354"/>
    </location>
</feature>
<proteinExistence type="predicted"/>
<reference evidence="3 4" key="1">
    <citation type="submission" date="2017-06" db="EMBL/GenBank/DDBJ databases">
        <title>Cmopartive genomic analysis of Ambrosia Fusariam Clade fungi.</title>
        <authorList>
            <person name="Stajich J.E."/>
            <person name="Carrillo J."/>
            <person name="Kijimoto T."/>
            <person name="Eskalen A."/>
            <person name="O'Donnell K."/>
            <person name="Kasson M."/>
        </authorList>
    </citation>
    <scope>NUCLEOTIDE SEQUENCE [LARGE SCALE GENOMIC DNA]</scope>
    <source>
        <strain evidence="3 4">NRRL 20438</strain>
    </source>
</reference>
<gene>
    <name evidence="3" type="ORF">CDV31_012319</name>
</gene>
<accession>A0A428TAS3</accession>
<comment type="caution">
    <text evidence="3">The sequence shown here is derived from an EMBL/GenBank/DDBJ whole genome shotgun (WGS) entry which is preliminary data.</text>
</comment>